<organism evidence="4 5">
    <name type="scientific">Alkalicoccobacillus gibsonii</name>
    <dbReference type="NCBI Taxonomy" id="79881"/>
    <lineage>
        <taxon>Bacteria</taxon>
        <taxon>Bacillati</taxon>
        <taxon>Bacillota</taxon>
        <taxon>Bacilli</taxon>
        <taxon>Bacillales</taxon>
        <taxon>Bacillaceae</taxon>
        <taxon>Alkalicoccobacillus</taxon>
    </lineage>
</organism>
<keyword evidence="1 2" id="KW-0238">DNA-binding</keyword>
<comment type="caution">
    <text evidence="4">The sequence shown here is derived from an EMBL/GenBank/DDBJ whole genome shotgun (WGS) entry which is preliminary data.</text>
</comment>
<dbReference type="PANTHER" id="PTHR30055:SF195">
    <property type="entry name" value="FATTY ACID METABOLISM REGULATOR PROTEIN"/>
    <property type="match status" value="1"/>
</dbReference>
<dbReference type="PROSITE" id="PS50977">
    <property type="entry name" value="HTH_TETR_2"/>
    <property type="match status" value="1"/>
</dbReference>
<dbReference type="Pfam" id="PF00440">
    <property type="entry name" value="TetR_N"/>
    <property type="match status" value="1"/>
</dbReference>
<reference evidence="4 5" key="1">
    <citation type="submission" date="2024-03" db="EMBL/GenBank/DDBJ databases">
        <title>Bacilli Hybrid Assemblies.</title>
        <authorList>
            <person name="Kovac J."/>
        </authorList>
    </citation>
    <scope>NUCLEOTIDE SEQUENCE [LARGE SCALE GENOMIC DNA]</scope>
    <source>
        <strain evidence="4 5">FSL R7-0666</strain>
    </source>
</reference>
<dbReference type="InterPro" id="IPR036271">
    <property type="entry name" value="Tet_transcr_reg_TetR-rel_C_sf"/>
</dbReference>
<dbReference type="InterPro" id="IPR013570">
    <property type="entry name" value="Tscrpt_reg_YsiA_C"/>
</dbReference>
<dbReference type="Pfam" id="PF08359">
    <property type="entry name" value="TetR_C_4"/>
    <property type="match status" value="1"/>
</dbReference>
<evidence type="ECO:0000259" key="3">
    <source>
        <dbReference type="PROSITE" id="PS50977"/>
    </source>
</evidence>
<dbReference type="InterPro" id="IPR009057">
    <property type="entry name" value="Homeodomain-like_sf"/>
</dbReference>
<feature type="domain" description="HTH tetR-type" evidence="3">
    <location>
        <begin position="6"/>
        <end position="66"/>
    </location>
</feature>
<name>A0ABU9VEW8_9BACI</name>
<dbReference type="Gene3D" id="1.10.357.10">
    <property type="entry name" value="Tetracycline Repressor, domain 2"/>
    <property type="match status" value="1"/>
</dbReference>
<dbReference type="SUPFAM" id="SSF48498">
    <property type="entry name" value="Tetracyclin repressor-like, C-terminal domain"/>
    <property type="match status" value="1"/>
</dbReference>
<dbReference type="SUPFAM" id="SSF46689">
    <property type="entry name" value="Homeodomain-like"/>
    <property type="match status" value="1"/>
</dbReference>
<dbReference type="InterPro" id="IPR050109">
    <property type="entry name" value="HTH-type_TetR-like_transc_reg"/>
</dbReference>
<feature type="DNA-binding region" description="H-T-H motif" evidence="2">
    <location>
        <begin position="29"/>
        <end position="48"/>
    </location>
</feature>
<evidence type="ECO:0000313" key="5">
    <source>
        <dbReference type="Proteomes" id="UP001418796"/>
    </source>
</evidence>
<proteinExistence type="predicted"/>
<protein>
    <submittedName>
        <fullName evidence="4">TetR/AcrR family transcriptional regulator</fullName>
    </submittedName>
</protein>
<dbReference type="Proteomes" id="UP001418796">
    <property type="component" value="Unassembled WGS sequence"/>
</dbReference>
<dbReference type="InterPro" id="IPR001647">
    <property type="entry name" value="HTH_TetR"/>
</dbReference>
<dbReference type="PRINTS" id="PR00455">
    <property type="entry name" value="HTHTETR"/>
</dbReference>
<evidence type="ECO:0000256" key="2">
    <source>
        <dbReference type="PROSITE-ProRule" id="PRU00335"/>
    </source>
</evidence>
<sequence>MTSRKKEKYHQILEAAITVFAENGYHKSQVSKIAKEAGVADGTIYLYFKNKEDILISLFREKLGELVEKFQTSLEHITNAEDAIRTICRIHYTELEADVDLAYVTQIELRQSNMEMRVAIGQVVKPYIQLLESVINQGIESGLFRADLDTKLTRLLLFGAMDEVVTTWLISGQKYSLSEQVDKTVEFFLKGLQAHS</sequence>
<dbReference type="RefSeq" id="WP_343129552.1">
    <property type="nucleotide sequence ID" value="NZ_JBCITK010000001.1"/>
</dbReference>
<dbReference type="PANTHER" id="PTHR30055">
    <property type="entry name" value="HTH-TYPE TRANSCRIPTIONAL REGULATOR RUTR"/>
    <property type="match status" value="1"/>
</dbReference>
<accession>A0ABU9VEW8</accession>
<evidence type="ECO:0000313" key="4">
    <source>
        <dbReference type="EMBL" id="MEN0642427.1"/>
    </source>
</evidence>
<dbReference type="EMBL" id="JBCITK010000001">
    <property type="protein sequence ID" value="MEN0642427.1"/>
    <property type="molecule type" value="Genomic_DNA"/>
</dbReference>
<evidence type="ECO:0000256" key="1">
    <source>
        <dbReference type="ARBA" id="ARBA00023125"/>
    </source>
</evidence>
<keyword evidence="5" id="KW-1185">Reference proteome</keyword>
<dbReference type="Gene3D" id="1.10.10.60">
    <property type="entry name" value="Homeodomain-like"/>
    <property type="match status" value="1"/>
</dbReference>
<gene>
    <name evidence="4" type="ORF">MKY91_04520</name>
</gene>